<evidence type="ECO:0000256" key="1">
    <source>
        <dbReference type="ARBA" id="ARBA00022658"/>
    </source>
</evidence>
<accession>A0A8S2MH20</accession>
<name>A0A8S2MH20_9BILA</name>
<dbReference type="PROSITE" id="PS51021">
    <property type="entry name" value="BAR"/>
    <property type="match status" value="1"/>
</dbReference>
<feature type="domain" description="BAR" evidence="2">
    <location>
        <begin position="1"/>
        <end position="155"/>
    </location>
</feature>
<feature type="non-terminal residue" evidence="3">
    <location>
        <position position="1"/>
    </location>
</feature>
<dbReference type="PANTHER" id="PTHR22834:SF20">
    <property type="entry name" value="SH3 DOMAIN-CONTAINING PROTEIN"/>
    <property type="match status" value="1"/>
</dbReference>
<organism evidence="3 4">
    <name type="scientific">Rotaria magnacalcarata</name>
    <dbReference type="NCBI Taxonomy" id="392030"/>
    <lineage>
        <taxon>Eukaryota</taxon>
        <taxon>Metazoa</taxon>
        <taxon>Spiralia</taxon>
        <taxon>Gnathifera</taxon>
        <taxon>Rotifera</taxon>
        <taxon>Eurotatoria</taxon>
        <taxon>Bdelloidea</taxon>
        <taxon>Philodinida</taxon>
        <taxon>Philodinidae</taxon>
        <taxon>Rotaria</taxon>
    </lineage>
</organism>
<evidence type="ECO:0000313" key="3">
    <source>
        <dbReference type="EMBL" id="CAF3950092.1"/>
    </source>
</evidence>
<sequence>MDKVPDLPQQFLRSKRVLLENSFTDFCNHIELYVIQSINSLTKLFVKPTNLISKRHKKLLDYDSAQSAYEKVKDQQLRQVRHALDFSKQSYEVLNNQLIEELPVLYEYGCQILSICLKEYIRAYLCLMQQMRINTQNILNQVLLSDDVQQLNWQEILERFNEKNNTTSEELFQLTITAKNFSERIRNLSKTQLTSIIKNFYNYDKDTYLQTDEVRNLLKHNFPEQNLFIVIQNYTGSSSINQSIKSREKIIVRN</sequence>
<dbReference type="Pfam" id="PF03114">
    <property type="entry name" value="BAR"/>
    <property type="match status" value="1"/>
</dbReference>
<dbReference type="InterPro" id="IPR051492">
    <property type="entry name" value="Dynamin-Rho_GEF"/>
</dbReference>
<dbReference type="GO" id="GO:0005737">
    <property type="term" value="C:cytoplasm"/>
    <property type="evidence" value="ECO:0007669"/>
    <property type="project" value="InterPro"/>
</dbReference>
<dbReference type="GO" id="GO:0005085">
    <property type="term" value="F:guanyl-nucleotide exchange factor activity"/>
    <property type="evidence" value="ECO:0007669"/>
    <property type="project" value="UniProtKB-KW"/>
</dbReference>
<comment type="caution">
    <text evidence="3">The sequence shown here is derived from an EMBL/GenBank/DDBJ whole genome shotgun (WGS) entry which is preliminary data.</text>
</comment>
<evidence type="ECO:0000259" key="2">
    <source>
        <dbReference type="PROSITE" id="PS51021"/>
    </source>
</evidence>
<dbReference type="InterPro" id="IPR027267">
    <property type="entry name" value="AH/BAR_dom_sf"/>
</dbReference>
<gene>
    <name evidence="3" type="ORF">GIL414_LOCUS9046</name>
</gene>
<dbReference type="InterPro" id="IPR004148">
    <property type="entry name" value="BAR_dom"/>
</dbReference>
<protein>
    <recommendedName>
        <fullName evidence="2">BAR domain-containing protein</fullName>
    </recommendedName>
</protein>
<dbReference type="SUPFAM" id="SSF103657">
    <property type="entry name" value="BAR/IMD domain-like"/>
    <property type="match status" value="1"/>
</dbReference>
<keyword evidence="1" id="KW-0344">Guanine-nucleotide releasing factor</keyword>
<dbReference type="EMBL" id="CAJOBJ010003022">
    <property type="protein sequence ID" value="CAF3950092.1"/>
    <property type="molecule type" value="Genomic_DNA"/>
</dbReference>
<dbReference type="Proteomes" id="UP000681720">
    <property type="component" value="Unassembled WGS sequence"/>
</dbReference>
<reference evidence="3" key="1">
    <citation type="submission" date="2021-02" db="EMBL/GenBank/DDBJ databases">
        <authorList>
            <person name="Nowell W R."/>
        </authorList>
    </citation>
    <scope>NUCLEOTIDE SEQUENCE</scope>
</reference>
<dbReference type="AlphaFoldDB" id="A0A8S2MH20"/>
<dbReference type="PANTHER" id="PTHR22834">
    <property type="entry name" value="NUCLEAR FUSION PROTEIN FUS2"/>
    <property type="match status" value="1"/>
</dbReference>
<dbReference type="Gene3D" id="1.20.1270.60">
    <property type="entry name" value="Arfaptin homology (AH) domain/BAR domain"/>
    <property type="match status" value="1"/>
</dbReference>
<proteinExistence type="predicted"/>
<evidence type="ECO:0000313" key="4">
    <source>
        <dbReference type="Proteomes" id="UP000681720"/>
    </source>
</evidence>